<feature type="transmembrane region" description="Helical" evidence="6">
    <location>
        <begin position="20"/>
        <end position="40"/>
    </location>
</feature>
<keyword evidence="2" id="KW-0813">Transport</keyword>
<evidence type="ECO:0000256" key="2">
    <source>
        <dbReference type="ARBA" id="ARBA00022448"/>
    </source>
</evidence>
<dbReference type="PANTHER" id="PTHR23531">
    <property type="entry name" value="QUINOLENE RESISTANCE PROTEIN NORA"/>
    <property type="match status" value="1"/>
</dbReference>
<evidence type="ECO:0000256" key="5">
    <source>
        <dbReference type="ARBA" id="ARBA00023136"/>
    </source>
</evidence>
<feature type="transmembrane region" description="Helical" evidence="6">
    <location>
        <begin position="365"/>
        <end position="383"/>
    </location>
</feature>
<dbReference type="GO" id="GO:0022857">
    <property type="term" value="F:transmembrane transporter activity"/>
    <property type="evidence" value="ECO:0007669"/>
    <property type="project" value="InterPro"/>
</dbReference>
<accession>A0A285UQN6</accession>
<name>A0A285UQN6_9STAP</name>
<evidence type="ECO:0000259" key="7">
    <source>
        <dbReference type="PROSITE" id="PS50850"/>
    </source>
</evidence>
<dbReference type="InterPro" id="IPR052714">
    <property type="entry name" value="MFS_Exporter"/>
</dbReference>
<gene>
    <name evidence="8" type="ORF">SAMN05878391_2246</name>
</gene>
<proteinExistence type="predicted"/>
<feature type="transmembrane region" description="Helical" evidence="6">
    <location>
        <begin position="166"/>
        <end position="187"/>
    </location>
</feature>
<evidence type="ECO:0000256" key="1">
    <source>
        <dbReference type="ARBA" id="ARBA00004651"/>
    </source>
</evidence>
<keyword evidence="9" id="KW-1185">Reference proteome</keyword>
<keyword evidence="4 6" id="KW-1133">Transmembrane helix</keyword>
<feature type="transmembrane region" description="Helical" evidence="6">
    <location>
        <begin position="242"/>
        <end position="260"/>
    </location>
</feature>
<dbReference type="OrthoDB" id="9814001at2"/>
<dbReference type="AlphaFoldDB" id="A0A285UQN6"/>
<dbReference type="InterPro" id="IPR036259">
    <property type="entry name" value="MFS_trans_sf"/>
</dbReference>
<evidence type="ECO:0000313" key="9">
    <source>
        <dbReference type="Proteomes" id="UP000219412"/>
    </source>
</evidence>
<evidence type="ECO:0000256" key="3">
    <source>
        <dbReference type="ARBA" id="ARBA00022692"/>
    </source>
</evidence>
<feature type="transmembrane region" description="Helical" evidence="6">
    <location>
        <begin position="80"/>
        <end position="97"/>
    </location>
</feature>
<dbReference type="Proteomes" id="UP000219412">
    <property type="component" value="Unassembled WGS sequence"/>
</dbReference>
<dbReference type="PANTHER" id="PTHR23531:SF2">
    <property type="entry name" value="PERMEASE"/>
    <property type="match status" value="1"/>
</dbReference>
<protein>
    <submittedName>
        <fullName evidence="8">Predicted MFS family arabinose efflux permease</fullName>
    </submittedName>
</protein>
<dbReference type="GO" id="GO:0005886">
    <property type="term" value="C:plasma membrane"/>
    <property type="evidence" value="ECO:0007669"/>
    <property type="project" value="UniProtKB-SubCell"/>
</dbReference>
<keyword evidence="5 6" id="KW-0472">Membrane</keyword>
<evidence type="ECO:0000313" key="8">
    <source>
        <dbReference type="EMBL" id="SOC44225.1"/>
    </source>
</evidence>
<feature type="domain" description="Major facilitator superfamily (MFS) profile" evidence="7">
    <location>
        <begin position="13"/>
        <end position="387"/>
    </location>
</feature>
<feature type="transmembrane region" description="Helical" evidence="6">
    <location>
        <begin position="297"/>
        <end position="314"/>
    </location>
</feature>
<comment type="subcellular location">
    <subcellularLocation>
        <location evidence="1">Cell membrane</location>
        <topology evidence="1">Multi-pass membrane protein</topology>
    </subcellularLocation>
</comment>
<dbReference type="EMBL" id="OBQF01000006">
    <property type="protein sequence ID" value="SOC44225.1"/>
    <property type="molecule type" value="Genomic_DNA"/>
</dbReference>
<feature type="transmembrane region" description="Helical" evidence="6">
    <location>
        <begin position="272"/>
        <end position="291"/>
    </location>
</feature>
<dbReference type="RefSeq" id="WP_097042140.1">
    <property type="nucleotide sequence ID" value="NZ_OBQF01000006.1"/>
</dbReference>
<dbReference type="SUPFAM" id="SSF103473">
    <property type="entry name" value="MFS general substrate transporter"/>
    <property type="match status" value="1"/>
</dbReference>
<feature type="transmembrane region" description="Helical" evidence="6">
    <location>
        <begin position="139"/>
        <end position="160"/>
    </location>
</feature>
<feature type="transmembrane region" description="Helical" evidence="6">
    <location>
        <begin position="208"/>
        <end position="230"/>
    </location>
</feature>
<feature type="transmembrane region" description="Helical" evidence="6">
    <location>
        <begin position="335"/>
        <end position="359"/>
    </location>
</feature>
<dbReference type="InterPro" id="IPR011701">
    <property type="entry name" value="MFS"/>
</dbReference>
<feature type="transmembrane region" description="Helical" evidence="6">
    <location>
        <begin position="109"/>
        <end position="127"/>
    </location>
</feature>
<sequence>MADQRKEKLWTKGFVLTSTVNLMLTLSMYLLLVTMAVYAMEIYGASVSMAGFVSSIFIIGTLFGRLYGGKNIARIGNRKMLLAGAAAVLATTALYFVPMGIYPLMGLRFLHGVALGLAATATGTIVAQIIPRSRSGEGIGYFSMSVVLATAVGPLVGVVLLNQYGFTSIFIFSLIMAAISLLLSLTVRPPEVEVPASGYKRFSLSDYFEARAVPISIVMFVLAFAYSSILSFVTGYTAEIDLVEAGSFFFLVYGIAVLLSRPVTGPLMDRKGANIVVYPALISFAAGMLVISQADAGWMLLAAALLMGLGYGNFQSISQALAIKATPRHRMGLANTTYFIALDLGLGFGPLALGFIVPMLGYRGMYASLVLVILAGLVVYYFVHGRKSGGVTS</sequence>
<dbReference type="CDD" id="cd17489">
    <property type="entry name" value="MFS_YfcJ_like"/>
    <property type="match status" value="1"/>
</dbReference>
<keyword evidence="3 6" id="KW-0812">Transmembrane</keyword>
<dbReference type="Pfam" id="PF07690">
    <property type="entry name" value="MFS_1"/>
    <property type="match status" value="1"/>
</dbReference>
<dbReference type="PROSITE" id="PS50850">
    <property type="entry name" value="MFS"/>
    <property type="match status" value="1"/>
</dbReference>
<evidence type="ECO:0000256" key="6">
    <source>
        <dbReference type="SAM" id="Phobius"/>
    </source>
</evidence>
<feature type="transmembrane region" description="Helical" evidence="6">
    <location>
        <begin position="46"/>
        <end position="68"/>
    </location>
</feature>
<dbReference type="InterPro" id="IPR020846">
    <property type="entry name" value="MFS_dom"/>
</dbReference>
<dbReference type="Gene3D" id="1.20.1250.20">
    <property type="entry name" value="MFS general substrate transporter like domains"/>
    <property type="match status" value="1"/>
</dbReference>
<evidence type="ECO:0000256" key="4">
    <source>
        <dbReference type="ARBA" id="ARBA00022989"/>
    </source>
</evidence>
<organism evidence="8 9">
    <name type="scientific">Salinicoccus kekensis</name>
    <dbReference type="NCBI Taxonomy" id="714307"/>
    <lineage>
        <taxon>Bacteria</taxon>
        <taxon>Bacillati</taxon>
        <taxon>Bacillota</taxon>
        <taxon>Bacilli</taxon>
        <taxon>Bacillales</taxon>
        <taxon>Staphylococcaceae</taxon>
        <taxon>Salinicoccus</taxon>
    </lineage>
</organism>
<reference evidence="9" key="1">
    <citation type="submission" date="2017-08" db="EMBL/GenBank/DDBJ databases">
        <authorList>
            <person name="Varghese N."/>
            <person name="Submissions S."/>
        </authorList>
    </citation>
    <scope>NUCLEOTIDE SEQUENCE [LARGE SCALE GENOMIC DNA]</scope>
    <source>
        <strain evidence="9">DSM 23173</strain>
    </source>
</reference>